<dbReference type="InterPro" id="IPR016024">
    <property type="entry name" value="ARM-type_fold"/>
</dbReference>
<dbReference type="PANTHER" id="PTHR13389:SF0">
    <property type="entry name" value="PUMILIO HOMOLOG 3"/>
    <property type="match status" value="1"/>
</dbReference>
<feature type="compositionally biased region" description="Basic and acidic residues" evidence="4">
    <location>
        <begin position="22"/>
        <end position="40"/>
    </location>
</feature>
<evidence type="ECO:0000256" key="1">
    <source>
        <dbReference type="ARBA" id="ARBA00022737"/>
    </source>
</evidence>
<feature type="compositionally biased region" description="Basic and acidic residues" evidence="4">
    <location>
        <begin position="62"/>
        <end position="71"/>
    </location>
</feature>
<dbReference type="PANTHER" id="PTHR13389">
    <property type="entry name" value="PUMILIO HOMOLOG 3"/>
    <property type="match status" value="1"/>
</dbReference>
<evidence type="ECO:0000256" key="2">
    <source>
        <dbReference type="ARBA" id="ARBA00022884"/>
    </source>
</evidence>
<evidence type="ECO:0000256" key="4">
    <source>
        <dbReference type="SAM" id="MobiDB-lite"/>
    </source>
</evidence>
<feature type="region of interest" description="Disordered" evidence="4">
    <location>
        <begin position="647"/>
        <end position="704"/>
    </location>
</feature>
<evidence type="ECO:0000313" key="6">
    <source>
        <dbReference type="EMBL" id="KAJ9157788.1"/>
    </source>
</evidence>
<dbReference type="InterPro" id="IPR011989">
    <property type="entry name" value="ARM-like"/>
</dbReference>
<dbReference type="Gene3D" id="1.25.10.10">
    <property type="entry name" value="Leucine-rich Repeat Variant"/>
    <property type="match status" value="1"/>
</dbReference>
<evidence type="ECO:0000256" key="3">
    <source>
        <dbReference type="ARBA" id="ARBA00024893"/>
    </source>
</evidence>
<dbReference type="EMBL" id="JANBVO010000001">
    <property type="protein sequence ID" value="KAJ9157788.1"/>
    <property type="molecule type" value="Genomic_DNA"/>
</dbReference>
<reference evidence="6" key="1">
    <citation type="submission" date="2022-07" db="EMBL/GenBank/DDBJ databases">
        <title>Fungi with potential for degradation of polypropylene.</title>
        <authorList>
            <person name="Gostincar C."/>
        </authorList>
    </citation>
    <scope>NUCLEOTIDE SEQUENCE</scope>
    <source>
        <strain evidence="6">EXF-13308</strain>
    </source>
</reference>
<organism evidence="6 7">
    <name type="scientific">Pleurostoma richardsiae</name>
    <dbReference type="NCBI Taxonomy" id="41990"/>
    <lineage>
        <taxon>Eukaryota</taxon>
        <taxon>Fungi</taxon>
        <taxon>Dikarya</taxon>
        <taxon>Ascomycota</taxon>
        <taxon>Pezizomycotina</taxon>
        <taxon>Sordariomycetes</taxon>
        <taxon>Sordariomycetidae</taxon>
        <taxon>Calosphaeriales</taxon>
        <taxon>Pleurostomataceae</taxon>
        <taxon>Pleurostoma</taxon>
    </lineage>
</organism>
<dbReference type="SUPFAM" id="SSF48371">
    <property type="entry name" value="ARM repeat"/>
    <property type="match status" value="1"/>
</dbReference>
<dbReference type="Pfam" id="PF08144">
    <property type="entry name" value="CPL"/>
    <property type="match status" value="1"/>
</dbReference>
<dbReference type="InterPro" id="IPR040059">
    <property type="entry name" value="PUM3"/>
</dbReference>
<feature type="domain" description="PUM-HD" evidence="5">
    <location>
        <begin position="124"/>
        <end position="500"/>
    </location>
</feature>
<feature type="compositionally biased region" description="Acidic residues" evidence="4">
    <location>
        <begin position="41"/>
        <end position="61"/>
    </location>
</feature>
<dbReference type="PROSITE" id="PS50303">
    <property type="entry name" value="PUM_HD"/>
    <property type="match status" value="1"/>
</dbReference>
<comment type="caution">
    <text evidence="6">The sequence shown here is derived from an EMBL/GenBank/DDBJ whole genome shotgun (WGS) entry which is preliminary data.</text>
</comment>
<keyword evidence="2" id="KW-0694">RNA-binding</keyword>
<name>A0AA38RTE9_9PEZI</name>
<feature type="compositionally biased region" description="Basic and acidic residues" evidence="4">
    <location>
        <begin position="99"/>
        <end position="118"/>
    </location>
</feature>
<feature type="region of interest" description="Disordered" evidence="4">
    <location>
        <begin position="1"/>
        <end position="118"/>
    </location>
</feature>
<keyword evidence="7" id="KW-1185">Reference proteome</keyword>
<proteinExistence type="predicted"/>
<comment type="function">
    <text evidence="3">RNA-binding nucleolar protein required for pre-rRNA processing. Involved in production of 18S rRNA and assembly of small ribosomal subunit.</text>
</comment>
<gene>
    <name evidence="6" type="ORF">NKR23_g707</name>
</gene>
<dbReference type="InterPro" id="IPR012959">
    <property type="entry name" value="CPL_dom"/>
</dbReference>
<evidence type="ECO:0000259" key="5">
    <source>
        <dbReference type="PROSITE" id="PS50303"/>
    </source>
</evidence>
<protein>
    <submittedName>
        <fullName evidence="6">Pumilio y domain family member 6</fullName>
    </submittedName>
</protein>
<dbReference type="AlphaFoldDB" id="A0AA38RTE9"/>
<dbReference type="GO" id="GO:0005730">
    <property type="term" value="C:nucleolus"/>
    <property type="evidence" value="ECO:0007669"/>
    <property type="project" value="TreeGrafter"/>
</dbReference>
<dbReference type="SMART" id="SM00025">
    <property type="entry name" value="Pumilio"/>
    <property type="match status" value="4"/>
</dbReference>
<sequence length="704" mass="78678">MAIKGAKAGEKRKASSAGGRNTTDKRAKKPRVESTRKPFEGEDAGSDDDDGGDFESFSDAEEGAKVVEKYRPTKVAFKKHEKAQSEDKSSVKVPGQSSREAHIKQRQLAQERKAAKPLADELHRAKKIWERLRRKSHVPKEERQTLVNELFEIITGRMKDFLLKHDSVRAVQTAIKYATPEQRKQIARELQGSYAQLAESRYAKFLIGKLLVQRDTEIRDIIIPEFYGKVRKLINHPEASWILDDIYRGAATKEQKAVMLREWYGPEFVLFKSNDANTTADLSEVLAAEPSKRNTIMKYLLDMTNQLIQKNMTGFTTLHDAMLQYFLNAKRESDEYNEFVEIIKGDESGDLLKNMGFTKSGARLVSLLLAYSNAKDRKMILKAYKDTFQLMCGDPHGHTVILVAYDVIDDTVLTSKAIFPEILGKNEQKEVENVIFCANDPYARTTIRYLFEGTSKSLFPASQSTDLEILKEVHEIRKTTSKKDPEVRRKELIAHLSPQLLAAVAASPNDLVATSFGCQLITDVLLDGVGDKTEALNAIAATAEGSPEGSAGSEEIYPPPMPHISQTPHGGRMFKTLIQGGWFDRELGKVKPVDPPLDFANILYPVIKDHIVSWATGPSSFVVLALLESESFSDKSGLKKTLKKNKEALVKASKEETPEQKAKREAAKEADEKQDAAKGKKKKSAPKQERSVGNQGAKLLLEKL</sequence>
<dbReference type="InterPro" id="IPR033133">
    <property type="entry name" value="PUM-HD"/>
</dbReference>
<dbReference type="GO" id="GO:0006417">
    <property type="term" value="P:regulation of translation"/>
    <property type="evidence" value="ECO:0007669"/>
    <property type="project" value="TreeGrafter"/>
</dbReference>
<keyword evidence="1" id="KW-0677">Repeat</keyword>
<evidence type="ECO:0000313" key="7">
    <source>
        <dbReference type="Proteomes" id="UP001174694"/>
    </source>
</evidence>
<dbReference type="Proteomes" id="UP001174694">
    <property type="component" value="Unassembled WGS sequence"/>
</dbReference>
<dbReference type="InterPro" id="IPR001313">
    <property type="entry name" value="Pumilio_RNA-bd_rpt"/>
</dbReference>
<dbReference type="GO" id="GO:0003729">
    <property type="term" value="F:mRNA binding"/>
    <property type="evidence" value="ECO:0007669"/>
    <property type="project" value="TreeGrafter"/>
</dbReference>
<accession>A0AA38RTE9</accession>
<feature type="compositionally biased region" description="Basic and acidic residues" evidence="4">
    <location>
        <begin position="647"/>
        <end position="678"/>
    </location>
</feature>